<comment type="catalytic activity">
    <reaction evidence="5">
        <text>L-methionyl-tRNA(fMet) + (6R)-10-formyltetrahydrofolate = N-formyl-L-methionyl-tRNA(fMet) + (6S)-5,6,7,8-tetrahydrofolate + H(+)</text>
        <dbReference type="Rhea" id="RHEA:24380"/>
        <dbReference type="Rhea" id="RHEA-COMP:9952"/>
        <dbReference type="Rhea" id="RHEA-COMP:9953"/>
        <dbReference type="ChEBI" id="CHEBI:15378"/>
        <dbReference type="ChEBI" id="CHEBI:57453"/>
        <dbReference type="ChEBI" id="CHEBI:78530"/>
        <dbReference type="ChEBI" id="CHEBI:78844"/>
        <dbReference type="ChEBI" id="CHEBI:195366"/>
        <dbReference type="EC" id="2.1.2.9"/>
    </reaction>
</comment>
<dbReference type="STRING" id="1336232.GCA_000518825_01402"/>
<evidence type="ECO:0000256" key="5">
    <source>
        <dbReference type="HAMAP-Rule" id="MF_00182"/>
    </source>
</evidence>
<dbReference type="PROSITE" id="PS00373">
    <property type="entry name" value="GART"/>
    <property type="match status" value="1"/>
</dbReference>
<organism evidence="8 9">
    <name type="scientific">Mesoplasma chauliocola</name>
    <dbReference type="NCBI Taxonomy" id="216427"/>
    <lineage>
        <taxon>Bacteria</taxon>
        <taxon>Bacillati</taxon>
        <taxon>Mycoplasmatota</taxon>
        <taxon>Mollicutes</taxon>
        <taxon>Entomoplasmatales</taxon>
        <taxon>Entomoplasmataceae</taxon>
        <taxon>Mesoplasma</taxon>
    </lineage>
</organism>
<evidence type="ECO:0000313" key="9">
    <source>
        <dbReference type="Proteomes" id="UP000232229"/>
    </source>
</evidence>
<dbReference type="SUPFAM" id="SSF50486">
    <property type="entry name" value="FMT C-terminal domain-like"/>
    <property type="match status" value="1"/>
</dbReference>
<evidence type="ECO:0000256" key="4">
    <source>
        <dbReference type="ARBA" id="ARBA00022917"/>
    </source>
</evidence>
<dbReference type="NCBIfam" id="TIGR00460">
    <property type="entry name" value="fmt"/>
    <property type="match status" value="1"/>
</dbReference>
<dbReference type="InterPro" id="IPR044135">
    <property type="entry name" value="Met-tRNA-FMT_C"/>
</dbReference>
<evidence type="ECO:0000256" key="3">
    <source>
        <dbReference type="ARBA" id="ARBA00022679"/>
    </source>
</evidence>
<dbReference type="InterPro" id="IPR005794">
    <property type="entry name" value="Fmt"/>
</dbReference>
<comment type="function">
    <text evidence="5">Attaches a formyl group to the free amino group of methionyl-tRNA(fMet). The formyl group appears to play a dual role in the initiator identity of N-formylmethionyl-tRNA by promoting its recognition by IF2 and preventing the misappropriation of this tRNA by the elongation apparatus.</text>
</comment>
<proteinExistence type="inferred from homology"/>
<evidence type="ECO:0000259" key="6">
    <source>
        <dbReference type="Pfam" id="PF00551"/>
    </source>
</evidence>
<evidence type="ECO:0000256" key="2">
    <source>
        <dbReference type="ARBA" id="ARBA00012261"/>
    </source>
</evidence>
<dbReference type="SUPFAM" id="SSF53328">
    <property type="entry name" value="Formyltransferase"/>
    <property type="match status" value="1"/>
</dbReference>
<protein>
    <recommendedName>
        <fullName evidence="2 5">Methionyl-tRNA formyltransferase</fullName>
        <ecNumber evidence="2 5">2.1.2.9</ecNumber>
    </recommendedName>
</protein>
<name>A0A249SNK5_9MOLU</name>
<dbReference type="CDD" id="cd08704">
    <property type="entry name" value="Met_tRNA_FMT_C"/>
    <property type="match status" value="1"/>
</dbReference>
<evidence type="ECO:0000259" key="7">
    <source>
        <dbReference type="Pfam" id="PF02911"/>
    </source>
</evidence>
<dbReference type="InterPro" id="IPR005793">
    <property type="entry name" value="Formyl_trans_C"/>
</dbReference>
<feature type="domain" description="Formyl transferase C-terminal" evidence="7">
    <location>
        <begin position="205"/>
        <end position="299"/>
    </location>
</feature>
<dbReference type="EC" id="2.1.2.9" evidence="2 5"/>
<keyword evidence="3 5" id="KW-0808">Transferase</keyword>
<dbReference type="CDD" id="cd08646">
    <property type="entry name" value="FMT_core_Met-tRNA-FMT_N"/>
    <property type="match status" value="1"/>
</dbReference>
<dbReference type="InterPro" id="IPR041711">
    <property type="entry name" value="Met-tRNA-FMT_N"/>
</dbReference>
<dbReference type="InterPro" id="IPR011034">
    <property type="entry name" value="Formyl_transferase-like_C_sf"/>
</dbReference>
<dbReference type="RefSeq" id="WP_027875643.1">
    <property type="nucleotide sequence ID" value="NZ_CP023173.1"/>
</dbReference>
<dbReference type="InterPro" id="IPR001555">
    <property type="entry name" value="GART_AS"/>
</dbReference>
<gene>
    <name evidence="5" type="primary">fmt</name>
    <name evidence="8" type="ORF">CK556_02320</name>
</gene>
<keyword evidence="9" id="KW-1185">Reference proteome</keyword>
<dbReference type="Proteomes" id="UP000232229">
    <property type="component" value="Chromosome"/>
</dbReference>
<dbReference type="AlphaFoldDB" id="A0A249SNK5"/>
<dbReference type="InterPro" id="IPR036477">
    <property type="entry name" value="Formyl_transf_N_sf"/>
</dbReference>
<evidence type="ECO:0000313" key="8">
    <source>
        <dbReference type="EMBL" id="ASZ09179.1"/>
    </source>
</evidence>
<dbReference type="GO" id="GO:0005829">
    <property type="term" value="C:cytosol"/>
    <property type="evidence" value="ECO:0007669"/>
    <property type="project" value="TreeGrafter"/>
</dbReference>
<dbReference type="Pfam" id="PF02911">
    <property type="entry name" value="Formyl_trans_C"/>
    <property type="match status" value="1"/>
</dbReference>
<feature type="domain" description="Formyl transferase N-terminal" evidence="6">
    <location>
        <begin position="3"/>
        <end position="179"/>
    </location>
</feature>
<keyword evidence="4 5" id="KW-0648">Protein biosynthesis</keyword>
<dbReference type="GO" id="GO:0004479">
    <property type="term" value="F:methionyl-tRNA formyltransferase activity"/>
    <property type="evidence" value="ECO:0007669"/>
    <property type="project" value="UniProtKB-UniRule"/>
</dbReference>
<comment type="similarity">
    <text evidence="1 5">Belongs to the Fmt family.</text>
</comment>
<dbReference type="EMBL" id="CP023173">
    <property type="protein sequence ID" value="ASZ09179.1"/>
    <property type="molecule type" value="Genomic_DNA"/>
</dbReference>
<sequence>MDKIKVIFCGTPQIGASILETLIKMKNVEVKLVISQPDRPVGRKKELMPTPVKQVAIKNNLKVIQPIKILEAFDEIRQYECDFIVTCAYGQFVPTKILELPKIDSINIHGSLLPKYRGGAPIQYAIKNGDSQTGISIMKMVKKMDAGDYYIQEAIKITDEDNSGTMFEKLAVLGQKMIKENLIKIYNNELVPIPQVEEEVTFSKNITTEEEKINWNDSAINIWNHIRSLAPRPIAHTFKGQERYKIEKAKVINQKVINQKPGTILDINNEGIIVQTLDQQILILLIQRTGKKMIEANNYKLNNLNDLKIGDCFE</sequence>
<evidence type="ECO:0000256" key="1">
    <source>
        <dbReference type="ARBA" id="ARBA00010699"/>
    </source>
</evidence>
<feature type="binding site" evidence="5">
    <location>
        <begin position="111"/>
        <end position="114"/>
    </location>
    <ligand>
        <name>(6S)-5,6,7,8-tetrahydrofolate</name>
        <dbReference type="ChEBI" id="CHEBI:57453"/>
    </ligand>
</feature>
<reference evidence="8 9" key="1">
    <citation type="submission" date="2017-08" db="EMBL/GenBank/DDBJ databases">
        <title>Complete Genome Sequence of Mesoplasma chauliocola.</title>
        <authorList>
            <person name="Knight T.F.Jr."/>
            <person name="Citino T."/>
        </authorList>
    </citation>
    <scope>NUCLEOTIDE SEQUENCE [LARGE SCALE GENOMIC DNA]</scope>
    <source>
        <strain evidence="8 9">CHPA-2</strain>
    </source>
</reference>
<dbReference type="Gene3D" id="3.40.50.12230">
    <property type="match status" value="1"/>
</dbReference>
<dbReference type="KEGG" id="mchc:CK556_02320"/>
<dbReference type="PANTHER" id="PTHR11138:SF5">
    <property type="entry name" value="METHIONYL-TRNA FORMYLTRANSFERASE, MITOCHONDRIAL"/>
    <property type="match status" value="1"/>
</dbReference>
<dbReference type="Pfam" id="PF00551">
    <property type="entry name" value="Formyl_trans_N"/>
    <property type="match status" value="1"/>
</dbReference>
<dbReference type="HAMAP" id="MF_00182">
    <property type="entry name" value="Formyl_trans"/>
    <property type="match status" value="1"/>
</dbReference>
<dbReference type="PANTHER" id="PTHR11138">
    <property type="entry name" value="METHIONYL-TRNA FORMYLTRANSFERASE"/>
    <property type="match status" value="1"/>
</dbReference>
<accession>A0A249SNK5</accession>
<dbReference type="InterPro" id="IPR002376">
    <property type="entry name" value="Formyl_transf_N"/>
</dbReference>